<dbReference type="EMBL" id="AAGK01000005">
    <property type="protein sequence ID" value="EAN30807.1"/>
    <property type="molecule type" value="Genomic_DNA"/>
</dbReference>
<dbReference type="AlphaFoldDB" id="Q4N0Z6"/>
<gene>
    <name evidence="1" type="ordered locus">TP03_0071</name>
</gene>
<dbReference type="FunCoup" id="Q4N0Z6">
    <property type="interactions" value="32"/>
</dbReference>
<sequence>MNVLFILYIYLNVSCYSLRIPRDLFSTDLYLSAYNGLFIFSFLNSKNILQTSQNSYRTFKSFNVPPPGSRIEFELNRIKIDPLNNSPWEYEVAIVDSYQKGKNISYRFLKNDWGYLDHTDDPNQPSGVIEGGPQNYEGKGLQLKGGKDRQRTEYLPYYLDHGVHFRQRVEMGQISYDISPIACQDIAFYETDLDLERKQWGSWHQPKVNKLGYMRSAFRSHIRIENPTELAYPWIKRFDLFERVPLHRERPSTIIPTPDPDCLFSALDCFSGYIPDFDLPTVEQCLVNQKKLLKEWSRLEKLYNKSPDVKLLQDIKDIKFALFGIRDFSDSEDEMLKIVTNIALSRARMMLQLQANDWRKDPETIEYYITRIEEGEVDPSSDYQGPEKTVALNLVNYKPMSRKFNAHTSIEEMAETYHRLITENRREGRVHTRTEITPSEENTFYPLRKQRRKFPALEAEYRPIWTNRSYGSEFGDALRTSQKIPEEALTEFGRPLKKRKRKFTKDERKSNFRDDYSTFEHEYNY</sequence>
<organism evidence="1 2">
    <name type="scientific">Theileria parva</name>
    <name type="common">East coast fever infection agent</name>
    <dbReference type="NCBI Taxonomy" id="5875"/>
    <lineage>
        <taxon>Eukaryota</taxon>
        <taxon>Sar</taxon>
        <taxon>Alveolata</taxon>
        <taxon>Apicomplexa</taxon>
        <taxon>Aconoidasida</taxon>
        <taxon>Piroplasmida</taxon>
        <taxon>Theileriidae</taxon>
        <taxon>Theileria</taxon>
    </lineage>
</organism>
<dbReference type="GeneID" id="3500018"/>
<dbReference type="Proteomes" id="UP000001949">
    <property type="component" value="Unassembled WGS sequence"/>
</dbReference>
<evidence type="ECO:0000313" key="1">
    <source>
        <dbReference type="EMBL" id="EAN30807.1"/>
    </source>
</evidence>
<comment type="caution">
    <text evidence="1">The sequence shown here is derived from an EMBL/GenBank/DDBJ whole genome shotgun (WGS) entry which is preliminary data.</text>
</comment>
<dbReference type="VEuPathDB" id="PiroplasmaDB:TpMuguga_03g00071"/>
<accession>Q4N0Z6</accession>
<dbReference type="KEGG" id="tpv:TP03_0071"/>
<name>Q4N0Z6_THEPA</name>
<keyword evidence="2" id="KW-1185">Reference proteome</keyword>
<protein>
    <submittedName>
        <fullName evidence="1">Uncharacterized protein</fullName>
    </submittedName>
</protein>
<proteinExistence type="predicted"/>
<dbReference type="InParanoid" id="Q4N0Z6"/>
<reference evidence="1 2" key="1">
    <citation type="journal article" date="2005" name="Science">
        <title>Genome sequence of Theileria parva, a bovine pathogen that transforms lymphocytes.</title>
        <authorList>
            <person name="Gardner M.J."/>
            <person name="Bishop R."/>
            <person name="Shah T."/>
            <person name="de Villiers E.P."/>
            <person name="Carlton J.M."/>
            <person name="Hall N."/>
            <person name="Ren Q."/>
            <person name="Paulsen I.T."/>
            <person name="Pain A."/>
            <person name="Berriman M."/>
            <person name="Wilson R.J.M."/>
            <person name="Sato S."/>
            <person name="Ralph S.A."/>
            <person name="Mann D.J."/>
            <person name="Xiong Z."/>
            <person name="Shallom S.J."/>
            <person name="Weidman J."/>
            <person name="Jiang L."/>
            <person name="Lynn J."/>
            <person name="Weaver B."/>
            <person name="Shoaibi A."/>
            <person name="Domingo A.R."/>
            <person name="Wasawo D."/>
            <person name="Crabtree J."/>
            <person name="Wortman J.R."/>
            <person name="Haas B."/>
            <person name="Angiuoli S.V."/>
            <person name="Creasy T.H."/>
            <person name="Lu C."/>
            <person name="Suh B."/>
            <person name="Silva J.C."/>
            <person name="Utterback T.R."/>
            <person name="Feldblyum T.V."/>
            <person name="Pertea M."/>
            <person name="Allen J."/>
            <person name="Nierman W.C."/>
            <person name="Taracha E.L.N."/>
            <person name="Salzberg S.L."/>
            <person name="White O.R."/>
            <person name="Fitzhugh H.A."/>
            <person name="Morzaria S."/>
            <person name="Venter J.C."/>
            <person name="Fraser C.M."/>
            <person name="Nene V."/>
        </authorList>
    </citation>
    <scope>NUCLEOTIDE SEQUENCE [LARGE SCALE GENOMIC DNA]</scope>
    <source>
        <strain evidence="1 2">Muguga</strain>
    </source>
</reference>
<dbReference type="eggNOG" id="ENOG502SNAU">
    <property type="taxonomic scope" value="Eukaryota"/>
</dbReference>
<evidence type="ECO:0000313" key="2">
    <source>
        <dbReference type="Proteomes" id="UP000001949"/>
    </source>
</evidence>
<dbReference type="RefSeq" id="XP_763090.1">
    <property type="nucleotide sequence ID" value="XM_757997.1"/>
</dbReference>
<dbReference type="OMA" id="SEMAEMY"/>